<dbReference type="EMBL" id="BGZK01000202">
    <property type="protein sequence ID" value="GBP28081.1"/>
    <property type="molecule type" value="Genomic_DNA"/>
</dbReference>
<evidence type="ECO:0000313" key="3">
    <source>
        <dbReference type="Proteomes" id="UP000299102"/>
    </source>
</evidence>
<feature type="region of interest" description="Disordered" evidence="1">
    <location>
        <begin position="1"/>
        <end position="34"/>
    </location>
</feature>
<dbReference type="Proteomes" id="UP000299102">
    <property type="component" value="Unassembled WGS sequence"/>
</dbReference>
<accession>A0A4C1UNQ2</accession>
<proteinExistence type="predicted"/>
<dbReference type="AlphaFoldDB" id="A0A4C1UNQ2"/>
<sequence>MGQWNPRLRENMGRKALRSGKGRYHHNTRSSKRLQRKACSRLGADANMRTMASVLVRFFGEKVHIYSLHKFKIKPEYESEYIIGSTNSGVHVRTMTNNVIDPLHLSSFNASKRRYVDGVRRSATARRSPRTDTYTSKLNTRARVTSERAFRAGAFTRPCVRPAGVSASSRWWSSRRYLKKNANIDKSRASNDRLCALCDEPSERGAAGAGSDWKTTRLLFIAANYYARVQSSRPLPLHKNYSKQ</sequence>
<name>A0A4C1UNQ2_EUMVA</name>
<gene>
    <name evidence="2" type="ORF">EVAR_21201_1</name>
</gene>
<reference evidence="2 3" key="1">
    <citation type="journal article" date="2019" name="Commun. Biol.">
        <title>The bagworm genome reveals a unique fibroin gene that provides high tensile strength.</title>
        <authorList>
            <person name="Kono N."/>
            <person name="Nakamura H."/>
            <person name="Ohtoshi R."/>
            <person name="Tomita M."/>
            <person name="Numata K."/>
            <person name="Arakawa K."/>
        </authorList>
    </citation>
    <scope>NUCLEOTIDE SEQUENCE [LARGE SCALE GENOMIC DNA]</scope>
</reference>
<keyword evidence="3" id="KW-1185">Reference proteome</keyword>
<evidence type="ECO:0000313" key="2">
    <source>
        <dbReference type="EMBL" id="GBP28081.1"/>
    </source>
</evidence>
<comment type="caution">
    <text evidence="2">The sequence shown here is derived from an EMBL/GenBank/DDBJ whole genome shotgun (WGS) entry which is preliminary data.</text>
</comment>
<feature type="compositionally biased region" description="Basic residues" evidence="1">
    <location>
        <begin position="15"/>
        <end position="34"/>
    </location>
</feature>
<evidence type="ECO:0000256" key="1">
    <source>
        <dbReference type="SAM" id="MobiDB-lite"/>
    </source>
</evidence>
<protein>
    <submittedName>
        <fullName evidence="2">Uncharacterized protein</fullName>
    </submittedName>
</protein>
<organism evidence="2 3">
    <name type="scientific">Eumeta variegata</name>
    <name type="common">Bagworm moth</name>
    <name type="synonym">Eumeta japonica</name>
    <dbReference type="NCBI Taxonomy" id="151549"/>
    <lineage>
        <taxon>Eukaryota</taxon>
        <taxon>Metazoa</taxon>
        <taxon>Ecdysozoa</taxon>
        <taxon>Arthropoda</taxon>
        <taxon>Hexapoda</taxon>
        <taxon>Insecta</taxon>
        <taxon>Pterygota</taxon>
        <taxon>Neoptera</taxon>
        <taxon>Endopterygota</taxon>
        <taxon>Lepidoptera</taxon>
        <taxon>Glossata</taxon>
        <taxon>Ditrysia</taxon>
        <taxon>Tineoidea</taxon>
        <taxon>Psychidae</taxon>
        <taxon>Oiketicinae</taxon>
        <taxon>Eumeta</taxon>
    </lineage>
</organism>